<gene>
    <name evidence="2" type="ORF">XM53_04190</name>
</gene>
<dbReference type="RefSeq" id="WP_057790608.1">
    <property type="nucleotide sequence ID" value="NZ_LAXJ01000003.1"/>
</dbReference>
<accession>A0A0T5NXY2</accession>
<name>A0A0T5NXY2_9RHOB</name>
<organism evidence="2 3">
    <name type="scientific">Roseovarius atlanticus</name>
    <dbReference type="NCBI Taxonomy" id="1641875"/>
    <lineage>
        <taxon>Bacteria</taxon>
        <taxon>Pseudomonadati</taxon>
        <taxon>Pseudomonadota</taxon>
        <taxon>Alphaproteobacteria</taxon>
        <taxon>Rhodobacterales</taxon>
        <taxon>Roseobacteraceae</taxon>
        <taxon>Roseovarius</taxon>
    </lineage>
</organism>
<evidence type="ECO:0000256" key="1">
    <source>
        <dbReference type="SAM" id="Phobius"/>
    </source>
</evidence>
<comment type="caution">
    <text evidence="2">The sequence shown here is derived from an EMBL/GenBank/DDBJ whole genome shotgun (WGS) entry which is preliminary data.</text>
</comment>
<dbReference type="STRING" id="1641875.XM53_04190"/>
<protein>
    <recommendedName>
        <fullName evidence="4">YcxB-like protein domain-containing protein</fullName>
    </recommendedName>
</protein>
<dbReference type="PATRIC" id="fig|1641875.4.peg.2849"/>
<dbReference type="OrthoDB" id="9899860at2"/>
<feature type="transmembrane region" description="Helical" evidence="1">
    <location>
        <begin position="68"/>
        <end position="89"/>
    </location>
</feature>
<keyword evidence="1" id="KW-0472">Membrane</keyword>
<evidence type="ECO:0000313" key="3">
    <source>
        <dbReference type="Proteomes" id="UP000051295"/>
    </source>
</evidence>
<evidence type="ECO:0000313" key="2">
    <source>
        <dbReference type="EMBL" id="KRS13778.1"/>
    </source>
</evidence>
<evidence type="ECO:0008006" key="4">
    <source>
        <dbReference type="Google" id="ProtNLM"/>
    </source>
</evidence>
<sequence>MSYRFQSDAPLSVDLFITASHRQPMMNALHRAYLPMQAFIAGLMVFVIAGCVAIGFLLIAWLDVQGTIGTTLLTLLPFALATLIWFGFMRSIACGIYRRMLDSPLYNGPVRYDVSDKGFAMSSDTAHWSVDWPAMDKVTRRPQGIFMYAGGFIYVIPQEAAPNDQVDAIWADIKRWFEASQ</sequence>
<reference evidence="2 3" key="1">
    <citation type="submission" date="2015-04" db="EMBL/GenBank/DDBJ databases">
        <title>The draft genome sequence of Roseovarius sp.R12b.</title>
        <authorList>
            <person name="Li G."/>
            <person name="Lai Q."/>
            <person name="Shao Z."/>
            <person name="Yan P."/>
        </authorList>
    </citation>
    <scope>NUCLEOTIDE SEQUENCE [LARGE SCALE GENOMIC DNA]</scope>
    <source>
        <strain evidence="2 3">R12B</strain>
    </source>
</reference>
<keyword evidence="1" id="KW-0812">Transmembrane</keyword>
<dbReference type="AlphaFoldDB" id="A0A0T5NXY2"/>
<keyword evidence="3" id="KW-1185">Reference proteome</keyword>
<feature type="transmembrane region" description="Helical" evidence="1">
    <location>
        <begin position="32"/>
        <end position="62"/>
    </location>
</feature>
<dbReference type="EMBL" id="LAXJ01000003">
    <property type="protein sequence ID" value="KRS13778.1"/>
    <property type="molecule type" value="Genomic_DNA"/>
</dbReference>
<dbReference type="Proteomes" id="UP000051295">
    <property type="component" value="Unassembled WGS sequence"/>
</dbReference>
<keyword evidence="1" id="KW-1133">Transmembrane helix</keyword>
<proteinExistence type="predicted"/>